<dbReference type="HOGENOM" id="CLU_198963_0_0_9"/>
<evidence type="ECO:0000256" key="1">
    <source>
        <dbReference type="SAM" id="Phobius"/>
    </source>
</evidence>
<sequence>MKQLDQSVIIGIFGLIGLFIGLFVKNIMVWTFVGIAVGYVITFWIPYFKKQSQLKKKYKIIATLSRVAIIVLDIVF</sequence>
<dbReference type="EMBL" id="ACGR01000025">
    <property type="protein sequence ID" value="EEJ60240.1"/>
    <property type="molecule type" value="Genomic_DNA"/>
</dbReference>
<evidence type="ECO:0000313" key="2">
    <source>
        <dbReference type="EMBL" id="EEJ60240.1"/>
    </source>
</evidence>
<keyword evidence="1" id="KW-1133">Transmembrane helix</keyword>
<name>C2E4L5_LACJH</name>
<proteinExistence type="predicted"/>
<feature type="transmembrane region" description="Helical" evidence="1">
    <location>
        <begin position="7"/>
        <end position="24"/>
    </location>
</feature>
<keyword evidence="1" id="KW-0472">Membrane</keyword>
<reference evidence="2 3" key="1">
    <citation type="submission" date="2009-01" db="EMBL/GenBank/DDBJ databases">
        <authorList>
            <person name="Qin X."/>
            <person name="Bachman B."/>
            <person name="Battles P."/>
            <person name="Bell A."/>
            <person name="Bess C."/>
            <person name="Bickham C."/>
            <person name="Chaboub L."/>
            <person name="Chen D."/>
            <person name="Coyle M."/>
            <person name="Deiros D.R."/>
            <person name="Dinh H."/>
            <person name="Forbes L."/>
            <person name="Fowler G."/>
            <person name="Francisco L."/>
            <person name="Fu Q."/>
            <person name="Gubbala S."/>
            <person name="Hale W."/>
            <person name="Han Y."/>
            <person name="Hemphill L."/>
            <person name="Highlander S.K."/>
            <person name="Hirani K."/>
            <person name="Hogues M."/>
            <person name="Jackson L."/>
            <person name="Jakkamsetti A."/>
            <person name="Javaid M."/>
            <person name="Jiang H."/>
            <person name="Korchina V."/>
            <person name="Kovar C."/>
            <person name="Lara F."/>
            <person name="Lee S."/>
            <person name="Mata R."/>
            <person name="Mathew T."/>
            <person name="Moen C."/>
            <person name="Morales K."/>
            <person name="Munidasa M."/>
            <person name="Nazareth L."/>
            <person name="Ngo R."/>
            <person name="Nguyen L."/>
            <person name="Okwuonu G."/>
            <person name="Ongeri F."/>
            <person name="Patil S."/>
            <person name="Petrosino J."/>
            <person name="Pham C."/>
            <person name="Pham P."/>
            <person name="Pu L.-L."/>
            <person name="Puazo M."/>
            <person name="Raj R."/>
            <person name="Reid J."/>
            <person name="Rouhana J."/>
            <person name="Saada N."/>
            <person name="Shang Y."/>
            <person name="Simmons D."/>
            <person name="Thornton R."/>
            <person name="Warren J."/>
            <person name="Weissenberger G."/>
            <person name="Zhang J."/>
            <person name="Zhang L."/>
            <person name="Zhou C."/>
            <person name="Zhu D."/>
            <person name="Muzny D."/>
            <person name="Worley K."/>
            <person name="Gibbs R."/>
        </authorList>
    </citation>
    <scope>NUCLEOTIDE SEQUENCE [LARGE SCALE GENOMIC DNA]</scope>
    <source>
        <strain evidence="2 3">ATCC 33200</strain>
    </source>
</reference>
<comment type="caution">
    <text evidence="2">The sequence shown here is derived from an EMBL/GenBank/DDBJ whole genome shotgun (WGS) entry which is preliminary data.</text>
</comment>
<protein>
    <submittedName>
        <fullName evidence="2">Uncharacterized protein</fullName>
    </submittedName>
</protein>
<dbReference type="RefSeq" id="WP_004896583.1">
    <property type="nucleotide sequence ID" value="NZ_AZCY01000006.1"/>
</dbReference>
<organism evidence="2 3">
    <name type="scientific">Lactobacillus johnsonii ATCC 33200</name>
    <dbReference type="NCBI Taxonomy" id="525330"/>
    <lineage>
        <taxon>Bacteria</taxon>
        <taxon>Bacillati</taxon>
        <taxon>Bacillota</taxon>
        <taxon>Bacilli</taxon>
        <taxon>Lactobacillales</taxon>
        <taxon>Lactobacillaceae</taxon>
        <taxon>Lactobacillus</taxon>
    </lineage>
</organism>
<gene>
    <name evidence="2" type="ORF">HMPREF0528_0689</name>
</gene>
<feature type="transmembrane region" description="Helical" evidence="1">
    <location>
        <begin position="30"/>
        <end position="48"/>
    </location>
</feature>
<dbReference type="AlphaFoldDB" id="C2E4L5"/>
<accession>C2E4L5</accession>
<dbReference type="PATRIC" id="fig|525330.7.peg.1456"/>
<dbReference type="Proteomes" id="UP000003491">
    <property type="component" value="Unassembled WGS sequence"/>
</dbReference>
<evidence type="ECO:0000313" key="3">
    <source>
        <dbReference type="Proteomes" id="UP000003491"/>
    </source>
</evidence>
<keyword evidence="1" id="KW-0812">Transmembrane</keyword>